<protein>
    <submittedName>
        <fullName evidence="1">Uncharacterized protein</fullName>
    </submittedName>
</protein>
<evidence type="ECO:0000313" key="1">
    <source>
        <dbReference type="EMBL" id="MBE8712979.1"/>
    </source>
</evidence>
<dbReference type="EMBL" id="PRDK01000003">
    <property type="protein sequence ID" value="MBE8712979.1"/>
    <property type="molecule type" value="Genomic_DNA"/>
</dbReference>
<dbReference type="RefSeq" id="WP_196935752.1">
    <property type="nucleotide sequence ID" value="NZ_MU158698.1"/>
</dbReference>
<dbReference type="InterPro" id="IPR053851">
    <property type="entry name" value="DUF6929"/>
</dbReference>
<comment type="caution">
    <text evidence="1">The sequence shown here is derived from an EMBL/GenBank/DDBJ whole genome shotgun (WGS) entry which is preliminary data.</text>
</comment>
<accession>A0A928YPJ2</accession>
<dbReference type="Proteomes" id="UP000616201">
    <property type="component" value="Unassembled WGS sequence"/>
</dbReference>
<keyword evidence="2" id="KW-1185">Reference proteome</keyword>
<evidence type="ECO:0000313" key="2">
    <source>
        <dbReference type="Proteomes" id="UP000616201"/>
    </source>
</evidence>
<dbReference type="AlphaFoldDB" id="A0A928YPJ2"/>
<reference evidence="1" key="1">
    <citation type="submission" date="2018-02" db="EMBL/GenBank/DDBJ databases">
        <authorList>
            <person name="Vasarhelyi B.M."/>
            <person name="Deshmukh S."/>
            <person name="Balint B."/>
            <person name="Kukolya J."/>
        </authorList>
    </citation>
    <scope>NUCLEOTIDE SEQUENCE</scope>
    <source>
        <strain evidence="1">KB22</strain>
    </source>
</reference>
<organism evidence="1 2">
    <name type="scientific">Sphingobacterium hungaricum</name>
    <dbReference type="NCBI Taxonomy" id="2082723"/>
    <lineage>
        <taxon>Bacteria</taxon>
        <taxon>Pseudomonadati</taxon>
        <taxon>Bacteroidota</taxon>
        <taxon>Sphingobacteriia</taxon>
        <taxon>Sphingobacteriales</taxon>
        <taxon>Sphingobacteriaceae</taxon>
        <taxon>Sphingobacterium</taxon>
    </lineage>
</organism>
<gene>
    <name evidence="1" type="ORF">C4F49_04735</name>
</gene>
<sequence>MKEFILDLFLTIKGIGAASGLIYQDSKIYVISDNSNYLYEYSVENQSLKKELLIADSPGENIKKSEKKDFESISSDGKDLYVFGSGSTAKRNIAVRYSPSSAKTDPVDFSEIFNNLQNTYAVDQYNFNIEGACFADHSILLFNRGNGPQNQNGIFSISTTEDTTSFTQIELPKIQNVASGFTDAVRVEHKIYFLATAEDVASNYLDGEVKGTLIGRMDFETKKIEFTQVISETHKFEGLTVYKEDNEKISFLLCEDSDSDTDESHIYKLTLPK</sequence>
<dbReference type="Pfam" id="PF22000">
    <property type="entry name" value="DUF6929"/>
    <property type="match status" value="1"/>
</dbReference>
<name>A0A928YPJ2_9SPHI</name>
<proteinExistence type="predicted"/>